<evidence type="ECO:0000313" key="3">
    <source>
        <dbReference type="WBParaSite" id="HPBE_0001704001-mRNA-1"/>
    </source>
</evidence>
<reference evidence="3" key="2">
    <citation type="submission" date="2019-09" db="UniProtKB">
        <authorList>
            <consortium name="WormBaseParasite"/>
        </authorList>
    </citation>
    <scope>IDENTIFICATION</scope>
</reference>
<protein>
    <submittedName>
        <fullName evidence="3">DUF1214 domain-containing protein</fullName>
    </submittedName>
</protein>
<proteinExistence type="predicted"/>
<reference evidence="1 2" key="1">
    <citation type="submission" date="2018-11" db="EMBL/GenBank/DDBJ databases">
        <authorList>
            <consortium name="Pathogen Informatics"/>
        </authorList>
    </citation>
    <scope>NUCLEOTIDE SEQUENCE [LARGE SCALE GENOMIC DNA]</scope>
</reference>
<dbReference type="WBParaSite" id="HPBE_0001704001-mRNA-1">
    <property type="protein sequence ID" value="HPBE_0001704001-mRNA-1"/>
    <property type="gene ID" value="HPBE_0001704001"/>
</dbReference>
<organism evidence="2 3">
    <name type="scientific">Heligmosomoides polygyrus</name>
    <name type="common">Parasitic roundworm</name>
    <dbReference type="NCBI Taxonomy" id="6339"/>
    <lineage>
        <taxon>Eukaryota</taxon>
        <taxon>Metazoa</taxon>
        <taxon>Ecdysozoa</taxon>
        <taxon>Nematoda</taxon>
        <taxon>Chromadorea</taxon>
        <taxon>Rhabditida</taxon>
        <taxon>Rhabditina</taxon>
        <taxon>Rhabditomorpha</taxon>
        <taxon>Strongyloidea</taxon>
        <taxon>Heligmosomidae</taxon>
        <taxon>Heligmosomoides</taxon>
    </lineage>
</organism>
<dbReference type="Proteomes" id="UP000050761">
    <property type="component" value="Unassembled WGS sequence"/>
</dbReference>
<accession>A0A3P8E5Y2</accession>
<dbReference type="AlphaFoldDB" id="A0A183G5V1"/>
<accession>A0A183G5V1</accession>
<evidence type="ECO:0000313" key="2">
    <source>
        <dbReference type="Proteomes" id="UP000050761"/>
    </source>
</evidence>
<evidence type="ECO:0000313" key="1">
    <source>
        <dbReference type="EMBL" id="VDP07769.1"/>
    </source>
</evidence>
<gene>
    <name evidence="1" type="ORF">HPBE_LOCUS17039</name>
</gene>
<sequence length="150" mass="16881">MQHALAGKKFADYDEIRIWVTNFLDSRPAHFFKNGIPCTLDKGARFINDTAGTPHRGFTILAQGGNRCSDFEAQLTTPRVDVWRHDGVWRYFSPLPDGKPLMNLATVLPADIVTWFVRDVAVLVFDMLSPLREVRTEESADAVTVLSAYP</sequence>
<dbReference type="EMBL" id="UZAH01029765">
    <property type="protein sequence ID" value="VDP07769.1"/>
    <property type="molecule type" value="Genomic_DNA"/>
</dbReference>
<name>A0A183G5V1_HELPZ</name>
<keyword evidence="2" id="KW-1185">Reference proteome</keyword>